<reference evidence="1" key="1">
    <citation type="journal article" date="2020" name="Nature">
        <title>Giant virus diversity and host interactions through global metagenomics.</title>
        <authorList>
            <person name="Schulz F."/>
            <person name="Roux S."/>
            <person name="Paez-Espino D."/>
            <person name="Jungbluth S."/>
            <person name="Walsh D.A."/>
            <person name="Denef V.J."/>
            <person name="McMahon K.D."/>
            <person name="Konstantinidis K.T."/>
            <person name="Eloe-Fadrosh E.A."/>
            <person name="Kyrpides N.C."/>
            <person name="Woyke T."/>
        </authorList>
    </citation>
    <scope>NUCLEOTIDE SEQUENCE</scope>
    <source>
        <strain evidence="1">GVMAG-M-3300009180-45</strain>
    </source>
</reference>
<name>A0A6C0F487_9ZZZZ</name>
<evidence type="ECO:0000313" key="1">
    <source>
        <dbReference type="EMBL" id="QHT35379.1"/>
    </source>
</evidence>
<proteinExistence type="predicted"/>
<dbReference type="EMBL" id="MN739021">
    <property type="protein sequence ID" value="QHT35379.1"/>
    <property type="molecule type" value="Genomic_DNA"/>
</dbReference>
<accession>A0A6C0F487</accession>
<organism evidence="1">
    <name type="scientific">viral metagenome</name>
    <dbReference type="NCBI Taxonomy" id="1070528"/>
    <lineage>
        <taxon>unclassified sequences</taxon>
        <taxon>metagenomes</taxon>
        <taxon>organismal metagenomes</taxon>
    </lineage>
</organism>
<sequence>MNLLSIWLIAKDNRADDRIDFERGEHATETMRVKYSPGESASRTTYTFVLSRSGVRRYLGNMFQSLQLDQDPWEKVQISPATGPSIIYHVGDLETAEEVIMDTIDSLLYTDVERS</sequence>
<protein>
    <submittedName>
        <fullName evidence="1">Uncharacterized protein</fullName>
    </submittedName>
</protein>
<dbReference type="AlphaFoldDB" id="A0A6C0F487"/>